<dbReference type="Pfam" id="PF13477">
    <property type="entry name" value="Glyco_trans_4_2"/>
    <property type="match status" value="1"/>
</dbReference>
<dbReference type="RefSeq" id="WP_181549693.1">
    <property type="nucleotide sequence ID" value="NZ_JACDUS010000001.1"/>
</dbReference>
<dbReference type="InterPro" id="IPR028098">
    <property type="entry name" value="Glyco_trans_4-like_N"/>
</dbReference>
<evidence type="ECO:0000259" key="1">
    <source>
        <dbReference type="Pfam" id="PF00534"/>
    </source>
</evidence>
<gene>
    <name evidence="3" type="ORF">HNR65_000326</name>
</gene>
<dbReference type="Pfam" id="PF00534">
    <property type="entry name" value="Glycos_transf_1"/>
    <property type="match status" value="1"/>
</dbReference>
<evidence type="ECO:0000313" key="4">
    <source>
        <dbReference type="Proteomes" id="UP000525298"/>
    </source>
</evidence>
<dbReference type="Proteomes" id="UP000525298">
    <property type="component" value="Unassembled WGS sequence"/>
</dbReference>
<dbReference type="CDD" id="cd03808">
    <property type="entry name" value="GT4_CapM-like"/>
    <property type="match status" value="1"/>
</dbReference>
<organism evidence="3 4">
    <name type="scientific">Desulfosalsimonas propionicica</name>
    <dbReference type="NCBI Taxonomy" id="332175"/>
    <lineage>
        <taxon>Bacteria</taxon>
        <taxon>Pseudomonadati</taxon>
        <taxon>Thermodesulfobacteriota</taxon>
        <taxon>Desulfobacteria</taxon>
        <taxon>Desulfobacterales</taxon>
        <taxon>Desulfosalsimonadaceae</taxon>
        <taxon>Desulfosalsimonas</taxon>
    </lineage>
</organism>
<feature type="domain" description="Glycosyltransferase subfamily 4-like N-terminal" evidence="2">
    <location>
        <begin position="13"/>
        <end position="162"/>
    </location>
</feature>
<dbReference type="Gene3D" id="3.40.50.2000">
    <property type="entry name" value="Glycogen Phosphorylase B"/>
    <property type="match status" value="2"/>
</dbReference>
<keyword evidence="4" id="KW-1185">Reference proteome</keyword>
<proteinExistence type="predicted"/>
<dbReference type="GO" id="GO:0016757">
    <property type="term" value="F:glycosyltransferase activity"/>
    <property type="evidence" value="ECO:0007669"/>
    <property type="project" value="InterPro"/>
</dbReference>
<feature type="domain" description="Glycosyl transferase family 1" evidence="1">
    <location>
        <begin position="198"/>
        <end position="358"/>
    </location>
</feature>
<dbReference type="EMBL" id="JACDUS010000001">
    <property type="protein sequence ID" value="MBA2880019.1"/>
    <property type="molecule type" value="Genomic_DNA"/>
</dbReference>
<reference evidence="3 4" key="1">
    <citation type="submission" date="2020-07" db="EMBL/GenBank/DDBJ databases">
        <title>Genomic Encyclopedia of Type Strains, Phase IV (KMG-IV): sequencing the most valuable type-strain genomes for metagenomic binning, comparative biology and taxonomic classification.</title>
        <authorList>
            <person name="Goeker M."/>
        </authorList>
    </citation>
    <scope>NUCLEOTIDE SEQUENCE [LARGE SCALE GENOMIC DNA]</scope>
    <source>
        <strain evidence="3 4">DSM 17721</strain>
    </source>
</reference>
<sequence length="387" mass="42943">MCQRSGSYLNKSLLFMVNVDWFFVSHRLPIAMTAMKEGYRVHLACAFTDHWDYLSSLGIELHPLPLCRSGTGIGRELESFLAIYKLVKGIKPDIVHCVTIKPVVYGGVASRFAGIKGRVASISGLGYVFVARGIKAGVFRRIVSVLYRFALRSSRTRVIFQNPEDKSLLIQNRVISEKQAIILRGSGVALEKYSYLPEPDGIPVIAFASRLLKDKGVEEFVRGARILRGRGIKARFWLIGDIDQDNPASVSQAMLDVWRKENVVEVLGYRRDIPELFAKSNIIALPSYREGLPKVLVEAAACGRAVVTTDVPGCRDAIEPGRTGLLVPVRDADALADAVQKLIENPELRKSMGRAGRKLAEREFAIEKIVDAHMEIYEQMVSASVGR</sequence>
<comment type="caution">
    <text evidence="3">The sequence shown here is derived from an EMBL/GenBank/DDBJ whole genome shotgun (WGS) entry which is preliminary data.</text>
</comment>
<evidence type="ECO:0000313" key="3">
    <source>
        <dbReference type="EMBL" id="MBA2880019.1"/>
    </source>
</evidence>
<dbReference type="PANTHER" id="PTHR12526:SF638">
    <property type="entry name" value="SPORE COAT PROTEIN SA"/>
    <property type="match status" value="1"/>
</dbReference>
<dbReference type="AlphaFoldDB" id="A0A7W0C6C2"/>
<protein>
    <submittedName>
        <fullName evidence="3">Glycosyltransferase involved in cell wall biosynthesis</fullName>
    </submittedName>
</protein>
<dbReference type="InterPro" id="IPR001296">
    <property type="entry name" value="Glyco_trans_1"/>
</dbReference>
<evidence type="ECO:0000259" key="2">
    <source>
        <dbReference type="Pfam" id="PF13477"/>
    </source>
</evidence>
<name>A0A7W0C6C2_9BACT</name>
<keyword evidence="3" id="KW-0808">Transferase</keyword>
<dbReference type="SUPFAM" id="SSF53756">
    <property type="entry name" value="UDP-Glycosyltransferase/glycogen phosphorylase"/>
    <property type="match status" value="1"/>
</dbReference>
<dbReference type="PANTHER" id="PTHR12526">
    <property type="entry name" value="GLYCOSYLTRANSFERASE"/>
    <property type="match status" value="1"/>
</dbReference>
<accession>A0A7W0C6C2</accession>